<dbReference type="PANTHER" id="PTHR23062">
    <property type="entry name" value="HYPOTHETICAL PROTEIN C.ELEGANS"/>
    <property type="match status" value="1"/>
</dbReference>
<dbReference type="InterPro" id="IPR016186">
    <property type="entry name" value="C-type_lectin-like/link_sf"/>
</dbReference>
<dbReference type="Pfam" id="PF00059">
    <property type="entry name" value="Lectin_C"/>
    <property type="match status" value="2"/>
</dbReference>
<feature type="signal peptide" evidence="1">
    <location>
        <begin position="1"/>
        <end position="21"/>
    </location>
</feature>
<feature type="domain" description="C-type lectin" evidence="2">
    <location>
        <begin position="160"/>
        <end position="276"/>
    </location>
</feature>
<reference evidence="3" key="1">
    <citation type="submission" date="2022-11" db="EMBL/GenBank/DDBJ databases">
        <authorList>
            <person name="Kikuchi T."/>
        </authorList>
    </citation>
    <scope>NUCLEOTIDE SEQUENCE</scope>
    <source>
        <strain evidence="3">PS1010</strain>
    </source>
</reference>
<comment type="caution">
    <text evidence="3">The sequence shown here is derived from an EMBL/GenBank/DDBJ whole genome shotgun (WGS) entry which is preliminary data.</text>
</comment>
<dbReference type="InterPro" id="IPR001304">
    <property type="entry name" value="C-type_lectin-like"/>
</dbReference>
<dbReference type="CDD" id="cd00037">
    <property type="entry name" value="CLECT"/>
    <property type="match status" value="2"/>
</dbReference>
<evidence type="ECO:0000313" key="4">
    <source>
        <dbReference type="Proteomes" id="UP001152747"/>
    </source>
</evidence>
<dbReference type="OrthoDB" id="5838060at2759"/>
<dbReference type="SMART" id="SM00034">
    <property type="entry name" value="CLECT"/>
    <property type="match status" value="2"/>
</dbReference>
<dbReference type="SUPFAM" id="SSF56436">
    <property type="entry name" value="C-type lectin-like"/>
    <property type="match status" value="2"/>
</dbReference>
<gene>
    <name evidence="3" type="ORF">CAMP_LOCUS9894</name>
</gene>
<dbReference type="PROSITE" id="PS50041">
    <property type="entry name" value="C_TYPE_LECTIN_2"/>
    <property type="match status" value="2"/>
</dbReference>
<dbReference type="InterPro" id="IPR016187">
    <property type="entry name" value="CTDL_fold"/>
</dbReference>
<evidence type="ECO:0000256" key="1">
    <source>
        <dbReference type="SAM" id="SignalP"/>
    </source>
</evidence>
<evidence type="ECO:0000313" key="3">
    <source>
        <dbReference type="EMBL" id="CAI5447257.1"/>
    </source>
</evidence>
<dbReference type="AlphaFoldDB" id="A0A9P1IKI4"/>
<sequence>MQNFVIFLAVLVEFSAQFCYRDDVEIKGRCFNFNTRTTGWKNASILCQSWGYNLASIHSEEENNLISEAAKKFFTVSSHNFYWIGLHYASDGFEWEDGSPVDYYNWAEGSPNSNEYVMIRTDRDQWQTTGGLWQKTFVCTYYPYGYTTEKISCDLYDIIINNRCYSFNQAMLSYEDASNECQKYGKTLAIFDNLTQIKTISSYAQTKFQSTFGSFWIGLQRDNSSTPFLWENGESTSFTNWYSGYPYCGQLVAGQDISNTKWRTFSEDTQLFSVCSGVVS</sequence>
<feature type="chain" id="PRO_5040428176" description="C-type lectin domain-containing protein" evidence="1">
    <location>
        <begin position="22"/>
        <end position="280"/>
    </location>
</feature>
<dbReference type="GO" id="GO:0045087">
    <property type="term" value="P:innate immune response"/>
    <property type="evidence" value="ECO:0007669"/>
    <property type="project" value="TreeGrafter"/>
</dbReference>
<proteinExistence type="predicted"/>
<organism evidence="3 4">
    <name type="scientific">Caenorhabditis angaria</name>
    <dbReference type="NCBI Taxonomy" id="860376"/>
    <lineage>
        <taxon>Eukaryota</taxon>
        <taxon>Metazoa</taxon>
        <taxon>Ecdysozoa</taxon>
        <taxon>Nematoda</taxon>
        <taxon>Chromadorea</taxon>
        <taxon>Rhabditida</taxon>
        <taxon>Rhabditina</taxon>
        <taxon>Rhabditomorpha</taxon>
        <taxon>Rhabditoidea</taxon>
        <taxon>Rhabditidae</taxon>
        <taxon>Peloderinae</taxon>
        <taxon>Caenorhabditis</taxon>
    </lineage>
</organism>
<feature type="domain" description="C-type lectin" evidence="2">
    <location>
        <begin position="26"/>
        <end position="140"/>
    </location>
</feature>
<keyword evidence="1" id="KW-0732">Signal</keyword>
<keyword evidence="4" id="KW-1185">Reference proteome</keyword>
<accession>A0A9P1IKI4</accession>
<dbReference type="Gene3D" id="3.10.100.10">
    <property type="entry name" value="Mannose-Binding Protein A, subunit A"/>
    <property type="match status" value="2"/>
</dbReference>
<protein>
    <recommendedName>
        <fullName evidence="2">C-type lectin domain-containing protein</fullName>
    </recommendedName>
</protein>
<name>A0A9P1IKI4_9PELO</name>
<dbReference type="PANTHER" id="PTHR23062:SF6">
    <property type="entry name" value="C-TYPE LECTIN DOMAIN-CONTAINING PROTEIN"/>
    <property type="match status" value="1"/>
</dbReference>
<dbReference type="Proteomes" id="UP001152747">
    <property type="component" value="Unassembled WGS sequence"/>
</dbReference>
<evidence type="ECO:0000259" key="2">
    <source>
        <dbReference type="PROSITE" id="PS50041"/>
    </source>
</evidence>
<dbReference type="EMBL" id="CANHGI010000004">
    <property type="protein sequence ID" value="CAI5447257.1"/>
    <property type="molecule type" value="Genomic_DNA"/>
</dbReference>